<accession>A0A3B0YSA6</accession>
<dbReference type="GO" id="GO:0045338">
    <property type="term" value="P:farnesyl diphosphate metabolic process"/>
    <property type="evidence" value="ECO:0007669"/>
    <property type="project" value="InterPro"/>
</dbReference>
<dbReference type="InterPro" id="IPR008949">
    <property type="entry name" value="Isoprenoid_synthase_dom_sf"/>
</dbReference>
<dbReference type="SFLD" id="SFLDG01018">
    <property type="entry name" value="Squalene/Phytoene_Synthase_Lik"/>
    <property type="match status" value="1"/>
</dbReference>
<proteinExistence type="predicted"/>
<dbReference type="GO" id="GO:0051996">
    <property type="term" value="F:squalene synthase [NAD(P)H] activity"/>
    <property type="evidence" value="ECO:0007669"/>
    <property type="project" value="UniProtKB-EC"/>
</dbReference>
<dbReference type="Gene3D" id="1.10.600.10">
    <property type="entry name" value="Farnesyl Diphosphate Synthase"/>
    <property type="match status" value="1"/>
</dbReference>
<keyword evidence="2" id="KW-0808">Transferase</keyword>
<keyword evidence="1" id="KW-0812">Transmembrane</keyword>
<dbReference type="PANTHER" id="PTHR11626">
    <property type="entry name" value="FARNESYL-DIPHOSPHATE FARNESYLTRANSFERASE"/>
    <property type="match status" value="1"/>
</dbReference>
<keyword evidence="1" id="KW-0472">Membrane</keyword>
<gene>
    <name evidence="2" type="ORF">MNBD_GAMMA18-459</name>
</gene>
<protein>
    <submittedName>
        <fullName evidence="2">Squalene synthase</fullName>
        <ecNumber evidence="2">2.5.1.21</ecNumber>
    </submittedName>
</protein>
<evidence type="ECO:0000256" key="1">
    <source>
        <dbReference type="SAM" id="Phobius"/>
    </source>
</evidence>
<organism evidence="2">
    <name type="scientific">hydrothermal vent metagenome</name>
    <dbReference type="NCBI Taxonomy" id="652676"/>
    <lineage>
        <taxon>unclassified sequences</taxon>
        <taxon>metagenomes</taxon>
        <taxon>ecological metagenomes</taxon>
    </lineage>
</organism>
<dbReference type="PANTHER" id="PTHR11626:SF2">
    <property type="entry name" value="SQUALENE SYNTHASE"/>
    <property type="match status" value="1"/>
</dbReference>
<dbReference type="Pfam" id="PF00494">
    <property type="entry name" value="SQS_PSY"/>
    <property type="match status" value="1"/>
</dbReference>
<dbReference type="EC" id="2.5.1.21" evidence="2"/>
<reference evidence="2" key="1">
    <citation type="submission" date="2018-06" db="EMBL/GenBank/DDBJ databases">
        <authorList>
            <person name="Zhirakovskaya E."/>
        </authorList>
    </citation>
    <scope>NUCLEOTIDE SEQUENCE</scope>
</reference>
<dbReference type="SFLD" id="SFLDS00005">
    <property type="entry name" value="Isoprenoid_Synthase_Type_I"/>
    <property type="match status" value="1"/>
</dbReference>
<dbReference type="SUPFAM" id="SSF48576">
    <property type="entry name" value="Terpenoid synthases"/>
    <property type="match status" value="1"/>
</dbReference>
<dbReference type="AlphaFoldDB" id="A0A3B0YSA6"/>
<feature type="transmembrane region" description="Helical" evidence="1">
    <location>
        <begin position="328"/>
        <end position="345"/>
    </location>
</feature>
<dbReference type="EMBL" id="UOFP01000002">
    <property type="protein sequence ID" value="VAW83765.1"/>
    <property type="molecule type" value="Genomic_DNA"/>
</dbReference>
<evidence type="ECO:0000313" key="2">
    <source>
        <dbReference type="EMBL" id="VAW83765.1"/>
    </source>
</evidence>
<dbReference type="InterPro" id="IPR044844">
    <property type="entry name" value="Trans_IPPS_euk-type"/>
</dbReference>
<sequence length="363" mass="41103">MLSQGCLLVMSSNLKKHRNSDILGSLLRDVSRSFYLTLRVLPLPIRRPIGVAYLLARAADTIADTEIIIAKQRVTILKHFRQAVESSAVASELLTEINNVIQKQEHKGERLLLERLDDVFLSLSQLSDDDRREVIAVVMTLTDGMLFDLQTFPPERSGSAVALPDAQALDRYTYLVAGCVGEFWSNICFAHDKRLRVWDLPKQQALGVQFGKALQLTNILRDVAEDLRLGRCYLPADQLTALNLSAEVLLDSTQSTALRPLHHQWIARTLDHYAAAEHYILNTPRRCLLLRLATLWPVLIGLHTLQLIASHGDYLNPEVRVKVKRSEVYRLILASLFVVGSNVAIKQWLRRLRRRVTNSLISH</sequence>
<keyword evidence="1" id="KW-1133">Transmembrane helix</keyword>
<name>A0A3B0YSA6_9ZZZZ</name>
<dbReference type="InterPro" id="IPR002060">
    <property type="entry name" value="Squ/phyt_synthse"/>
</dbReference>